<dbReference type="InterPro" id="IPR044855">
    <property type="entry name" value="CoA-Trfase_III_dom3_sf"/>
</dbReference>
<proteinExistence type="predicted"/>
<organism evidence="2 3">
    <name type="scientific">Pollutimonas nitritireducens</name>
    <dbReference type="NCBI Taxonomy" id="2045209"/>
    <lineage>
        <taxon>Bacteria</taxon>
        <taxon>Pseudomonadati</taxon>
        <taxon>Pseudomonadota</taxon>
        <taxon>Betaproteobacteria</taxon>
        <taxon>Burkholderiales</taxon>
        <taxon>Alcaligenaceae</taxon>
        <taxon>Pollutimonas</taxon>
    </lineage>
</organism>
<keyword evidence="1 2" id="KW-0808">Transferase</keyword>
<evidence type="ECO:0000256" key="1">
    <source>
        <dbReference type="ARBA" id="ARBA00022679"/>
    </source>
</evidence>
<protein>
    <submittedName>
        <fullName evidence="2">Formyl-CoA transferase</fullName>
    </submittedName>
</protein>
<dbReference type="PANTHER" id="PTHR48207:SF3">
    <property type="entry name" value="SUCCINATE--HYDROXYMETHYLGLUTARATE COA-TRANSFERASE"/>
    <property type="match status" value="1"/>
</dbReference>
<dbReference type="PANTHER" id="PTHR48207">
    <property type="entry name" value="SUCCINATE--HYDROXYMETHYLGLUTARATE COA-TRANSFERASE"/>
    <property type="match status" value="1"/>
</dbReference>
<dbReference type="SUPFAM" id="SSF89796">
    <property type="entry name" value="CoA-transferase family III (CaiB/BaiF)"/>
    <property type="match status" value="1"/>
</dbReference>
<comment type="caution">
    <text evidence="2">The sequence shown here is derived from an EMBL/GenBank/DDBJ whole genome shotgun (WGS) entry which is preliminary data.</text>
</comment>
<evidence type="ECO:0000313" key="3">
    <source>
        <dbReference type="Proteomes" id="UP000234328"/>
    </source>
</evidence>
<dbReference type="InterPro" id="IPR023606">
    <property type="entry name" value="CoA-Trfase_III_dom_1_sf"/>
</dbReference>
<name>A0A2N4UGC2_9BURK</name>
<dbReference type="EMBL" id="PDNV01000005">
    <property type="protein sequence ID" value="PLC54072.1"/>
    <property type="molecule type" value="Genomic_DNA"/>
</dbReference>
<dbReference type="Proteomes" id="UP000234328">
    <property type="component" value="Unassembled WGS sequence"/>
</dbReference>
<dbReference type="GO" id="GO:0008410">
    <property type="term" value="F:CoA-transferase activity"/>
    <property type="evidence" value="ECO:0007669"/>
    <property type="project" value="TreeGrafter"/>
</dbReference>
<evidence type="ECO:0000313" key="2">
    <source>
        <dbReference type="EMBL" id="PLC54072.1"/>
    </source>
</evidence>
<dbReference type="InterPro" id="IPR050483">
    <property type="entry name" value="CoA-transferase_III_domain"/>
</dbReference>
<keyword evidence="3" id="KW-1185">Reference proteome</keyword>
<reference evidence="2 3" key="1">
    <citation type="submission" date="2017-10" db="EMBL/GenBank/DDBJ databases">
        <title>Two draft genome sequences of Pusillimonas sp. strains isolated from a nitrate- and radionuclide-contaminated groundwater in Russia.</title>
        <authorList>
            <person name="Grouzdev D.S."/>
            <person name="Tourova T.P."/>
            <person name="Goeva M.A."/>
            <person name="Babich T.L."/>
            <person name="Sokolova D.S."/>
            <person name="Abdullin R."/>
            <person name="Poltaraus A.B."/>
            <person name="Toshchakov S.V."/>
            <person name="Nazina T.N."/>
        </authorList>
    </citation>
    <scope>NUCLEOTIDE SEQUENCE [LARGE SCALE GENOMIC DNA]</scope>
    <source>
        <strain evidence="2 3">JR1/69-2-13</strain>
    </source>
</reference>
<dbReference type="Pfam" id="PF02515">
    <property type="entry name" value="CoA_transf_3"/>
    <property type="match status" value="1"/>
</dbReference>
<dbReference type="OrthoDB" id="5294844at2"/>
<accession>A0A2N4UGC2</accession>
<dbReference type="AlphaFoldDB" id="A0A2N4UGC2"/>
<dbReference type="Gene3D" id="3.40.50.10540">
    <property type="entry name" value="Crotonobetainyl-coa:carnitine coa-transferase, domain 1"/>
    <property type="match status" value="1"/>
</dbReference>
<dbReference type="InterPro" id="IPR003673">
    <property type="entry name" value="CoA-Trfase_fam_III"/>
</dbReference>
<sequence>MKPLKGMKVVDLTKVLAGPLCSQYLGEFGADVIKIETPGTGDDTRGWLPQDHGQSAVFLAVNHNKRSLAVDLKTEAGLAAVHRLVQNSDIVMQGFGGGTAKKLGVDYETLAALNPKLIYCEISGYGRTGPMGNEPGYDVMLQAFSGMISTIGEKEGHYARASFSPVDIGTAMHGLSGVLAAVIERGRTGKGVYLEISLLDTALGFMSYMAQSYWRTGVNPKPMGTAHPSMSPYQAFQASDGPIMLGAGNDAQWRRFCSVAGLDSYVDHPDFATNAIRMSNLAKTEALVQDVMKTRTVSEWLSCLSAVGVPCSPIYKLGEALSHPQVASRGLIVASNHPVLGELQNIGHPVRFQQKDRTASRPPPLHGEHSEEILLEAGYSREDIQSFKEHGIITQACAA</sequence>
<dbReference type="Gene3D" id="3.30.1540.10">
    <property type="entry name" value="formyl-coa transferase, domain 3"/>
    <property type="match status" value="1"/>
</dbReference>
<dbReference type="RefSeq" id="WP_102069507.1">
    <property type="nucleotide sequence ID" value="NZ_PDNV01000005.1"/>
</dbReference>
<gene>
    <name evidence="2" type="ORF">CR155_08060</name>
</gene>